<feature type="transmembrane region" description="Helical" evidence="6">
    <location>
        <begin position="208"/>
        <end position="226"/>
    </location>
</feature>
<evidence type="ECO:0000256" key="1">
    <source>
        <dbReference type="ARBA" id="ARBA00004141"/>
    </source>
</evidence>
<feature type="transmembrane region" description="Helical" evidence="6">
    <location>
        <begin position="238"/>
        <end position="258"/>
    </location>
</feature>
<feature type="domain" description="EamA" evidence="7">
    <location>
        <begin position="149"/>
        <end position="279"/>
    </location>
</feature>
<evidence type="ECO:0000256" key="4">
    <source>
        <dbReference type="ARBA" id="ARBA00022989"/>
    </source>
</evidence>
<feature type="transmembrane region" description="Helical" evidence="6">
    <location>
        <begin position="99"/>
        <end position="117"/>
    </location>
</feature>
<evidence type="ECO:0000256" key="5">
    <source>
        <dbReference type="ARBA" id="ARBA00023136"/>
    </source>
</evidence>
<reference evidence="9" key="1">
    <citation type="journal article" date="2019" name="Int. J. Syst. Evol. Microbiol.">
        <title>The Global Catalogue of Microorganisms (GCM) 10K type strain sequencing project: providing services to taxonomists for standard genome sequencing and annotation.</title>
        <authorList>
            <consortium name="The Broad Institute Genomics Platform"/>
            <consortium name="The Broad Institute Genome Sequencing Center for Infectious Disease"/>
            <person name="Wu L."/>
            <person name="Ma J."/>
        </authorList>
    </citation>
    <scope>NUCLEOTIDE SEQUENCE [LARGE SCALE GENOMIC DNA]</scope>
    <source>
        <strain evidence="9">JCM 14309</strain>
    </source>
</reference>
<proteinExistence type="inferred from homology"/>
<evidence type="ECO:0000256" key="2">
    <source>
        <dbReference type="ARBA" id="ARBA00007362"/>
    </source>
</evidence>
<dbReference type="InterPro" id="IPR037185">
    <property type="entry name" value="EmrE-like"/>
</dbReference>
<feature type="transmembrane region" description="Helical" evidence="6">
    <location>
        <begin position="264"/>
        <end position="281"/>
    </location>
</feature>
<keyword evidence="5 6" id="KW-0472">Membrane</keyword>
<evidence type="ECO:0000259" key="7">
    <source>
        <dbReference type="Pfam" id="PF00892"/>
    </source>
</evidence>
<evidence type="ECO:0000313" key="8">
    <source>
        <dbReference type="EMBL" id="GAA3060680.1"/>
    </source>
</evidence>
<protein>
    <submittedName>
        <fullName evidence="8">EamA family transporter</fullName>
    </submittedName>
</protein>
<dbReference type="EMBL" id="BAAAVT010000007">
    <property type="protein sequence ID" value="GAA3060680.1"/>
    <property type="molecule type" value="Genomic_DNA"/>
</dbReference>
<keyword evidence="4 6" id="KW-1133">Transmembrane helix</keyword>
<sequence>MTSGPADDGARRAQGSLLVLLGLGCQQVGAALAVLVFPAAGPVGMVALRLVLSAGVLWALVRPRVRGLSARSWGVAAGYGLVLAGMNIAFYLALDRLPLGTTVTLEILGPLTLSVLASRRWLSALWAGTAFAGVAMIGWDPATELDPVGVVFALLAAALWAAYIMMTRRTGQEFTGLIGLTLGMTVGGLAVAPVAVVTSGSALFQPHILLIGLGVALLSSTVPYALEMLALRRLPPSAFAILLALAPAIAAGAGFLLLGQQLSVHALLGMGLVVVAAMGSVRG</sequence>
<feature type="transmembrane region" description="Helical" evidence="6">
    <location>
        <begin position="148"/>
        <end position="165"/>
    </location>
</feature>
<dbReference type="PANTHER" id="PTHR32322">
    <property type="entry name" value="INNER MEMBRANE TRANSPORTER"/>
    <property type="match status" value="1"/>
</dbReference>
<dbReference type="PANTHER" id="PTHR32322:SF2">
    <property type="entry name" value="EAMA DOMAIN-CONTAINING PROTEIN"/>
    <property type="match status" value="1"/>
</dbReference>
<gene>
    <name evidence="8" type="ORF">GCM10010529_12870</name>
</gene>
<name>A0ABP6LU77_9MICC</name>
<comment type="similarity">
    <text evidence="2">Belongs to the EamA transporter family.</text>
</comment>
<dbReference type="Pfam" id="PF00892">
    <property type="entry name" value="EamA"/>
    <property type="match status" value="1"/>
</dbReference>
<comment type="caution">
    <text evidence="8">The sequence shown here is derived from an EMBL/GenBank/DDBJ whole genome shotgun (WGS) entry which is preliminary data.</text>
</comment>
<keyword evidence="9" id="KW-1185">Reference proteome</keyword>
<feature type="transmembrane region" description="Helical" evidence="6">
    <location>
        <begin position="124"/>
        <end position="142"/>
    </location>
</feature>
<evidence type="ECO:0000313" key="9">
    <source>
        <dbReference type="Proteomes" id="UP001500236"/>
    </source>
</evidence>
<dbReference type="InterPro" id="IPR050638">
    <property type="entry name" value="AA-Vitamin_Transporters"/>
</dbReference>
<keyword evidence="3 6" id="KW-0812">Transmembrane</keyword>
<dbReference type="InterPro" id="IPR000620">
    <property type="entry name" value="EamA_dom"/>
</dbReference>
<accession>A0ABP6LU77</accession>
<evidence type="ECO:0000256" key="3">
    <source>
        <dbReference type="ARBA" id="ARBA00022692"/>
    </source>
</evidence>
<dbReference type="SUPFAM" id="SSF103481">
    <property type="entry name" value="Multidrug resistance efflux transporter EmrE"/>
    <property type="match status" value="1"/>
</dbReference>
<organism evidence="8 9">
    <name type="scientific">Nesterenkonia aethiopica</name>
    <dbReference type="NCBI Taxonomy" id="269144"/>
    <lineage>
        <taxon>Bacteria</taxon>
        <taxon>Bacillati</taxon>
        <taxon>Actinomycetota</taxon>
        <taxon>Actinomycetes</taxon>
        <taxon>Micrococcales</taxon>
        <taxon>Micrococcaceae</taxon>
        <taxon>Nesterenkonia</taxon>
    </lineage>
</organism>
<feature type="transmembrane region" description="Helical" evidence="6">
    <location>
        <begin position="177"/>
        <end position="196"/>
    </location>
</feature>
<dbReference type="Proteomes" id="UP001500236">
    <property type="component" value="Unassembled WGS sequence"/>
</dbReference>
<evidence type="ECO:0000256" key="6">
    <source>
        <dbReference type="SAM" id="Phobius"/>
    </source>
</evidence>
<feature type="transmembrane region" description="Helical" evidence="6">
    <location>
        <begin position="73"/>
        <end position="93"/>
    </location>
</feature>
<dbReference type="RefSeq" id="WP_070162285.1">
    <property type="nucleotide sequence ID" value="NZ_BAAAVT010000007.1"/>
</dbReference>
<feature type="transmembrane region" description="Helical" evidence="6">
    <location>
        <begin position="17"/>
        <end position="37"/>
    </location>
</feature>
<comment type="subcellular location">
    <subcellularLocation>
        <location evidence="1">Membrane</location>
        <topology evidence="1">Multi-pass membrane protein</topology>
    </subcellularLocation>
</comment>
<feature type="transmembrane region" description="Helical" evidence="6">
    <location>
        <begin position="43"/>
        <end position="61"/>
    </location>
</feature>